<accession>A0A198AAQ4</accession>
<evidence type="ECO:0000256" key="3">
    <source>
        <dbReference type="ARBA" id="ARBA00022801"/>
    </source>
</evidence>
<evidence type="ECO:0000313" key="8">
    <source>
        <dbReference type="EMBL" id="OAS18028.1"/>
    </source>
</evidence>
<name>A0A198AAQ4_9BACL</name>
<dbReference type="PANTHER" id="PTHR33307">
    <property type="entry name" value="ALPHA-RHAMNOSIDASE (EUROFUNG)"/>
    <property type="match status" value="1"/>
</dbReference>
<evidence type="ECO:0000259" key="5">
    <source>
        <dbReference type="Pfam" id="PF08531"/>
    </source>
</evidence>
<dbReference type="RefSeq" id="WP_068665184.1">
    <property type="nucleotide sequence ID" value="NZ_LYPB01000069.1"/>
</dbReference>
<dbReference type="SUPFAM" id="SSF48208">
    <property type="entry name" value="Six-hairpin glycosidases"/>
    <property type="match status" value="1"/>
</dbReference>
<dbReference type="InterPro" id="IPR013783">
    <property type="entry name" value="Ig-like_fold"/>
</dbReference>
<dbReference type="Pfam" id="PF05592">
    <property type="entry name" value="Bac_rhamnosid"/>
    <property type="match status" value="1"/>
</dbReference>
<reference evidence="8 9" key="1">
    <citation type="submission" date="2016-05" db="EMBL/GenBank/DDBJ databases">
        <title>Paenibacillus sp. 1ZS3-15 nov., isolated from the rhizosphere soil.</title>
        <authorList>
            <person name="Zhang X.X."/>
            <person name="Zhang J."/>
        </authorList>
    </citation>
    <scope>NUCLEOTIDE SEQUENCE [LARGE SCALE GENOMIC DNA]</scope>
    <source>
        <strain evidence="8 9">1ZS3-15</strain>
    </source>
</reference>
<comment type="catalytic activity">
    <reaction evidence="1">
        <text>Hydrolysis of terminal non-reducing alpha-L-rhamnose residues in alpha-L-rhamnosides.</text>
        <dbReference type="EC" id="3.2.1.40"/>
    </reaction>
</comment>
<proteinExistence type="predicted"/>
<comment type="caution">
    <text evidence="8">The sequence shown here is derived from an EMBL/GenBank/DDBJ whole genome shotgun (WGS) entry which is preliminary data.</text>
</comment>
<dbReference type="OrthoDB" id="9761045at2"/>
<dbReference type="Pfam" id="PF17390">
    <property type="entry name" value="Bac_rhamnosid_C"/>
    <property type="match status" value="1"/>
</dbReference>
<dbReference type="Gene3D" id="1.50.10.10">
    <property type="match status" value="1"/>
</dbReference>
<protein>
    <recommendedName>
        <fullName evidence="2">alpha-L-rhamnosidase</fullName>
        <ecNumber evidence="2">3.2.1.40</ecNumber>
    </recommendedName>
</protein>
<dbReference type="PIRSF" id="PIRSF010631">
    <property type="entry name" value="A-rhamnsds"/>
    <property type="match status" value="1"/>
</dbReference>
<dbReference type="Pfam" id="PF25788">
    <property type="entry name" value="Ig_Rha78A_N"/>
    <property type="match status" value="1"/>
</dbReference>
<dbReference type="InterPro" id="IPR035398">
    <property type="entry name" value="Bac_rhamnosid_C"/>
</dbReference>
<feature type="domain" description="Alpha-L-rhamnosidase concanavalin-like" evidence="4">
    <location>
        <begin position="327"/>
        <end position="411"/>
    </location>
</feature>
<dbReference type="InterPro" id="IPR008928">
    <property type="entry name" value="6-hairpin_glycosidase_sf"/>
</dbReference>
<dbReference type="Pfam" id="PF08531">
    <property type="entry name" value="Bac_rhamnosid_N"/>
    <property type="match status" value="1"/>
</dbReference>
<dbReference type="STRING" id="1850517.A8708_28895"/>
<keyword evidence="9" id="KW-1185">Reference proteome</keyword>
<evidence type="ECO:0000256" key="2">
    <source>
        <dbReference type="ARBA" id="ARBA00012652"/>
    </source>
</evidence>
<gene>
    <name evidence="8" type="ORF">A8708_28895</name>
</gene>
<dbReference type="AlphaFoldDB" id="A0A198AAQ4"/>
<dbReference type="InterPro" id="IPR016007">
    <property type="entry name" value="Alpha_rhamnosid"/>
</dbReference>
<dbReference type="InterPro" id="IPR013737">
    <property type="entry name" value="Bac_rhamnosid_N"/>
</dbReference>
<evidence type="ECO:0000256" key="1">
    <source>
        <dbReference type="ARBA" id="ARBA00001445"/>
    </source>
</evidence>
<dbReference type="EMBL" id="LYPB01000069">
    <property type="protein sequence ID" value="OAS18028.1"/>
    <property type="molecule type" value="Genomic_DNA"/>
</dbReference>
<evidence type="ECO:0000259" key="7">
    <source>
        <dbReference type="Pfam" id="PF17390"/>
    </source>
</evidence>
<feature type="domain" description="Alpha-L-rhamnosidase C-terminal" evidence="7">
    <location>
        <begin position="776"/>
        <end position="839"/>
    </location>
</feature>
<dbReference type="Pfam" id="PF17389">
    <property type="entry name" value="Bac_rhamnosid6H"/>
    <property type="match status" value="1"/>
</dbReference>
<dbReference type="GO" id="GO:0030596">
    <property type="term" value="F:alpha-L-rhamnosidase activity"/>
    <property type="evidence" value="ECO:0007669"/>
    <property type="project" value="UniProtKB-EC"/>
</dbReference>
<dbReference type="Gene3D" id="2.60.40.10">
    <property type="entry name" value="Immunoglobulins"/>
    <property type="match status" value="1"/>
</dbReference>
<sequence length="883" mass="99637">MRPILLKIKNFASPLGITASKPIFSWQLQNEKQNEHQTRYRIVVAEDQQSLALAQNLVWDSGIITSSEQLAVSYAGLPLGSVTDYYWQVEVWDQDDHISWSDVSSFVTGYLEDSWKAKWIGSGQSKPFYTRRSFEINSKVRKAYVLVSGLGHFNCYMNGSKIGNHEMDPGWTNYHKSIQYICFDVTDVLTQGWNVMGLHVGNGFFAGDSGGRHFYTMDKGYEPYGSQLMTIAECHIEYEDGSRSIILTNDEDWQVRNSATTLANVYGSENFDARLYPHGWSQVGYNDSDWLKAVILNPPTGELVVQNQPAITVKNIYNAIQINEPLPEVFVFDLGQNMSGMFEIYVSGSAGTKVTIKPGELMREDGTIATPWDIVTYSEYILEGTGEVEVWKPDFSCYGARWVQIEGCTRDVENKYKPFIHDVKGHFATSDSVDTGELETNDPRIGKLADIITKAIESNLQSVHSDCPTIEKLGWIETAGLMGPSIMYVKHVEDLWLKIVQDMIEAQTDEGLIPDIAPEYSKFEEGFRDSIAWGSSILTVPDLLLETYGNKTAIELAYPAMKTYMAYLKSKEVYGGLINHGLGDWGIHPQTGGDYIENVESAIYYGNFRLMVKFAELLGLPADANYYLEESERIRKVYNSLLLKTVTCFGQIRTVYCKIDGKFDSDNQVIQAMPLFFELVPEANRKEVELTLHKTASSRQIHSGEIGLRFLFGALSATKRNDIVFDMMMQPEHPSYIRFVEKGETALPEFWTDDARSRNHDMMGHILEWLYKDLLGISSISGAYKEISIAPYLCEKLHHVRGKYHSVRGLIEVDFSHSKEKVSLAVSIPANTSAQVRIPILGIGALVLENGYPISHDVVYEGGYYYTIVRVGSGNYQFETCFK</sequence>
<dbReference type="InterPro" id="IPR012341">
    <property type="entry name" value="6hp_glycosidase-like_sf"/>
</dbReference>
<evidence type="ECO:0000259" key="4">
    <source>
        <dbReference type="Pfam" id="PF05592"/>
    </source>
</evidence>
<evidence type="ECO:0000313" key="9">
    <source>
        <dbReference type="Proteomes" id="UP000078454"/>
    </source>
</evidence>
<dbReference type="InterPro" id="IPR008902">
    <property type="entry name" value="Rhamnosid_concanavalin"/>
</dbReference>
<dbReference type="Proteomes" id="UP000078454">
    <property type="component" value="Unassembled WGS sequence"/>
</dbReference>
<keyword evidence="3" id="KW-0378">Hydrolase</keyword>
<dbReference type="InterPro" id="IPR035396">
    <property type="entry name" value="Bac_rhamnosid6H"/>
</dbReference>
<evidence type="ECO:0000259" key="6">
    <source>
        <dbReference type="Pfam" id="PF17389"/>
    </source>
</evidence>
<organism evidence="8 9">
    <name type="scientific">Paenibacillus oryzisoli</name>
    <dbReference type="NCBI Taxonomy" id="1850517"/>
    <lineage>
        <taxon>Bacteria</taxon>
        <taxon>Bacillati</taxon>
        <taxon>Bacillota</taxon>
        <taxon>Bacilli</taxon>
        <taxon>Bacillales</taxon>
        <taxon>Paenibacillaceae</taxon>
        <taxon>Paenibacillus</taxon>
    </lineage>
</organism>
<dbReference type="Gene3D" id="2.60.420.10">
    <property type="entry name" value="Maltose phosphorylase, domain 3"/>
    <property type="match status" value="1"/>
</dbReference>
<dbReference type="PANTHER" id="PTHR33307:SF11">
    <property type="entry name" value="ALPHA-L-RHAMNOSIDASE"/>
    <property type="match status" value="1"/>
</dbReference>
<feature type="domain" description="Alpha-L-rhamnosidase six-hairpin glycosidase" evidence="6">
    <location>
        <begin position="434"/>
        <end position="773"/>
    </location>
</feature>
<dbReference type="Gene3D" id="2.60.120.260">
    <property type="entry name" value="Galactose-binding domain-like"/>
    <property type="match status" value="2"/>
</dbReference>
<dbReference type="EC" id="3.2.1.40" evidence="2"/>
<dbReference type="GO" id="GO:0005975">
    <property type="term" value="P:carbohydrate metabolic process"/>
    <property type="evidence" value="ECO:0007669"/>
    <property type="project" value="InterPro"/>
</dbReference>
<feature type="domain" description="Bacterial alpha-L-rhamnosidase N-terminal" evidence="5">
    <location>
        <begin position="139"/>
        <end position="314"/>
    </location>
</feature>